<evidence type="ECO:0000256" key="2">
    <source>
        <dbReference type="ARBA" id="ARBA00022475"/>
    </source>
</evidence>
<evidence type="ECO:0000256" key="8">
    <source>
        <dbReference type="SAM" id="Phobius"/>
    </source>
</evidence>
<feature type="transmembrane region" description="Helical" evidence="8">
    <location>
        <begin position="799"/>
        <end position="818"/>
    </location>
</feature>
<protein>
    <submittedName>
        <fullName evidence="10">FtsX-like permease family protein</fullName>
    </submittedName>
</protein>
<comment type="subcellular location">
    <subcellularLocation>
        <location evidence="1">Cell membrane</location>
        <topology evidence="1">Multi-pass membrane protein</topology>
    </subcellularLocation>
</comment>
<keyword evidence="2" id="KW-1003">Cell membrane</keyword>
<dbReference type="Proteomes" id="UP001589608">
    <property type="component" value="Unassembled WGS sequence"/>
</dbReference>
<feature type="transmembrane region" description="Helical" evidence="8">
    <location>
        <begin position="753"/>
        <end position="779"/>
    </location>
</feature>
<sequence length="916" mass="96057">MIPFIWAHLRNRKARATALLLGVLVATTGFTVLTGATQTAQLEVTGEVNRSAGAAYQVLVRPRGTRTALEDDRQKVRPNSLSGIYGGIAPEQVRQIAALDGVEVAAPIAMVGYANQGRDYKLDLTNLVDRSLERQLIRIDRTFLADRGLSSAKARANFVYFTKHTVAWPKLNGGTSDRMEYTDGSIHAGRDLCDDGLAALEDGAPICQWIDREEMSSLMSDTQGASIQIFQLTADGRFLHNAFTPGGYVLETADRAEVDLSWQVPMLLAAVDLQAEARLVGLDRAITAGHYIGPDDRLTKQPSSPIYEPILPVLSVERPYPDNSLQFGLSRIAMTAPPPGDTPARALAALDATTGPQLETRTVGGDPEVVGGGTQLHPFMRVGGVDYLENPDGSLTAIPVETSPEAWRSPDTSGIHLPWQIYDSSFRSISQTGKLGFTRVVGLYDPGKVQVFDPLSKVPLETYQAPEATGGDKRSRDLLGNAPLRPDGNPAGYLATPPTLLTSLDLLDQLYSKLGPESARKAPISAVRVRVADVRGFDAAARERVRVVAERIAAATGLDVDITYGSSPQPQAVDIAAGKFGRPQLRLSELWTRKGVAAAIVSAVDRKSVVLFALVLVVCALFLANAVFAGVRDRRTELATLTALGWPAHRVFGAVLGEVAVIGLVAGAGTVLLAGPLGHLLGVGVAWSRALLAVPIALLLALLAGLLPALSAARARPAEGLRTVARLPRRAGRPRGPIGLGLRNLLRVPGRTLLGAAALAIGITAATVLGAITFAFHGAIVGTLLGDAVSLQVRAVDTVAVAATVLLGALAVADVLYLNIRDRSAELATLRATGWTAGALARLVAAEGFGIGVLGGLAGAGLGLGGAAWLVGSVTPGLLWTAAVAVVAGALIATVAAIVPALLLQRLPTARLLAEE</sequence>
<feature type="transmembrane region" description="Helical" evidence="8">
    <location>
        <begin position="609"/>
        <end position="631"/>
    </location>
</feature>
<evidence type="ECO:0000313" key="11">
    <source>
        <dbReference type="Proteomes" id="UP001589608"/>
    </source>
</evidence>
<dbReference type="Pfam" id="PF02687">
    <property type="entry name" value="FtsX"/>
    <property type="match status" value="2"/>
</dbReference>
<evidence type="ECO:0000256" key="7">
    <source>
        <dbReference type="SAM" id="MobiDB-lite"/>
    </source>
</evidence>
<evidence type="ECO:0000259" key="9">
    <source>
        <dbReference type="Pfam" id="PF02687"/>
    </source>
</evidence>
<dbReference type="PANTHER" id="PTHR30572:SF4">
    <property type="entry name" value="ABC TRANSPORTER PERMEASE YTRF"/>
    <property type="match status" value="1"/>
</dbReference>
<proteinExistence type="inferred from homology"/>
<dbReference type="PANTHER" id="PTHR30572">
    <property type="entry name" value="MEMBRANE COMPONENT OF TRANSPORTER-RELATED"/>
    <property type="match status" value="1"/>
</dbReference>
<organism evidence="10 11">
    <name type="scientific">Dactylosporangium vinaceum</name>
    <dbReference type="NCBI Taxonomy" id="53362"/>
    <lineage>
        <taxon>Bacteria</taxon>
        <taxon>Bacillati</taxon>
        <taxon>Actinomycetota</taxon>
        <taxon>Actinomycetes</taxon>
        <taxon>Micromonosporales</taxon>
        <taxon>Micromonosporaceae</taxon>
        <taxon>Dactylosporangium</taxon>
    </lineage>
</organism>
<feature type="domain" description="ABC3 transporter permease C-terminal" evidence="9">
    <location>
        <begin position="799"/>
        <end position="903"/>
    </location>
</feature>
<feature type="transmembrane region" description="Helical" evidence="8">
    <location>
        <begin position="878"/>
        <end position="904"/>
    </location>
</feature>
<keyword evidence="3 8" id="KW-0812">Transmembrane</keyword>
<evidence type="ECO:0000313" key="10">
    <source>
        <dbReference type="EMBL" id="MFB9444139.1"/>
    </source>
</evidence>
<keyword evidence="5 8" id="KW-0472">Membrane</keyword>
<dbReference type="InterPro" id="IPR050250">
    <property type="entry name" value="Macrolide_Exporter_MacB"/>
</dbReference>
<feature type="region of interest" description="Disordered" evidence="7">
    <location>
        <begin position="463"/>
        <end position="491"/>
    </location>
</feature>
<gene>
    <name evidence="10" type="ORF">ACFFTR_13745</name>
</gene>
<evidence type="ECO:0000256" key="5">
    <source>
        <dbReference type="ARBA" id="ARBA00023136"/>
    </source>
</evidence>
<name>A0ABV5M5K7_9ACTN</name>
<dbReference type="RefSeq" id="WP_223098383.1">
    <property type="nucleotide sequence ID" value="NZ_CP061913.1"/>
</dbReference>
<evidence type="ECO:0000256" key="4">
    <source>
        <dbReference type="ARBA" id="ARBA00022989"/>
    </source>
</evidence>
<dbReference type="EMBL" id="JBHMCA010000024">
    <property type="protein sequence ID" value="MFB9444139.1"/>
    <property type="molecule type" value="Genomic_DNA"/>
</dbReference>
<evidence type="ECO:0000256" key="3">
    <source>
        <dbReference type="ARBA" id="ARBA00022692"/>
    </source>
</evidence>
<evidence type="ECO:0000256" key="1">
    <source>
        <dbReference type="ARBA" id="ARBA00004651"/>
    </source>
</evidence>
<keyword evidence="4 8" id="KW-1133">Transmembrane helix</keyword>
<accession>A0ABV5M5K7</accession>
<comment type="similarity">
    <text evidence="6">Belongs to the ABC-4 integral membrane protein family.</text>
</comment>
<feature type="transmembrane region" description="Helical" evidence="8">
    <location>
        <begin position="839"/>
        <end position="872"/>
    </location>
</feature>
<feature type="domain" description="ABC3 transporter permease C-terminal" evidence="9">
    <location>
        <begin position="610"/>
        <end position="715"/>
    </location>
</feature>
<dbReference type="InterPro" id="IPR003838">
    <property type="entry name" value="ABC3_permease_C"/>
</dbReference>
<keyword evidence="11" id="KW-1185">Reference proteome</keyword>
<reference evidence="10 11" key="1">
    <citation type="submission" date="2024-09" db="EMBL/GenBank/DDBJ databases">
        <authorList>
            <person name="Sun Q."/>
            <person name="Mori K."/>
        </authorList>
    </citation>
    <scope>NUCLEOTIDE SEQUENCE [LARGE SCALE GENOMIC DNA]</scope>
    <source>
        <strain evidence="10 11">JCM 3307</strain>
    </source>
</reference>
<feature type="transmembrane region" description="Helical" evidence="8">
    <location>
        <begin position="651"/>
        <end position="674"/>
    </location>
</feature>
<evidence type="ECO:0000256" key="6">
    <source>
        <dbReference type="ARBA" id="ARBA00038076"/>
    </source>
</evidence>
<feature type="transmembrane region" description="Helical" evidence="8">
    <location>
        <begin position="686"/>
        <end position="707"/>
    </location>
</feature>
<comment type="caution">
    <text evidence="10">The sequence shown here is derived from an EMBL/GenBank/DDBJ whole genome shotgun (WGS) entry which is preliminary data.</text>
</comment>